<dbReference type="CDD" id="cd02440">
    <property type="entry name" value="AdoMet_MTases"/>
    <property type="match status" value="1"/>
</dbReference>
<dbReference type="GO" id="GO:0008168">
    <property type="term" value="F:methyltransferase activity"/>
    <property type="evidence" value="ECO:0007669"/>
    <property type="project" value="UniProtKB-KW"/>
</dbReference>
<dbReference type="Proteomes" id="UP000033475">
    <property type="component" value="Unassembled WGS sequence"/>
</dbReference>
<comment type="caution">
    <text evidence="2">The sequence shown here is derived from an EMBL/GenBank/DDBJ whole genome shotgun (WGS) entry which is preliminary data.</text>
</comment>
<dbReference type="GO" id="GO:0032259">
    <property type="term" value="P:methylation"/>
    <property type="evidence" value="ECO:0007669"/>
    <property type="project" value="UniProtKB-KW"/>
</dbReference>
<dbReference type="InterPro" id="IPR029063">
    <property type="entry name" value="SAM-dependent_MTases_sf"/>
</dbReference>
<accession>A0A0F3MUD4</accession>
<dbReference type="Pfam" id="PF13847">
    <property type="entry name" value="Methyltransf_31"/>
    <property type="match status" value="1"/>
</dbReference>
<dbReference type="RefSeq" id="WP_011271109.1">
    <property type="nucleotide sequence ID" value="NZ_LANQ01000001.1"/>
</dbReference>
<keyword evidence="2" id="KW-0489">Methyltransferase</keyword>
<keyword evidence="2" id="KW-0808">Transferase</keyword>
<evidence type="ECO:0000313" key="3">
    <source>
        <dbReference type="Proteomes" id="UP000033475"/>
    </source>
</evidence>
<name>A0A0F3MUD4_RICFI</name>
<evidence type="ECO:0000259" key="1">
    <source>
        <dbReference type="Pfam" id="PF13847"/>
    </source>
</evidence>
<organism evidence="2 3">
    <name type="scientific">Rickettsia felis str. Pedreira</name>
    <dbReference type="NCBI Taxonomy" id="1359196"/>
    <lineage>
        <taxon>Bacteria</taxon>
        <taxon>Pseudomonadati</taxon>
        <taxon>Pseudomonadota</taxon>
        <taxon>Alphaproteobacteria</taxon>
        <taxon>Rickettsiales</taxon>
        <taxon>Rickettsiaceae</taxon>
        <taxon>Rickettsieae</taxon>
        <taxon>Rickettsia</taxon>
        <taxon>spotted fever group</taxon>
    </lineage>
</organism>
<dbReference type="InterPro" id="IPR025714">
    <property type="entry name" value="Methyltranfer_dom"/>
</dbReference>
<dbReference type="AlphaFoldDB" id="A0A0F3MUD4"/>
<dbReference type="EMBL" id="LANQ01000001">
    <property type="protein sequence ID" value="KJV59291.1"/>
    <property type="molecule type" value="Genomic_DNA"/>
</dbReference>
<evidence type="ECO:0000313" key="2">
    <source>
        <dbReference type="EMBL" id="KJV59291.1"/>
    </source>
</evidence>
<proteinExistence type="predicted"/>
<dbReference type="Gene3D" id="3.40.50.150">
    <property type="entry name" value="Vaccinia Virus protein VP39"/>
    <property type="match status" value="1"/>
</dbReference>
<dbReference type="SUPFAM" id="SSF53335">
    <property type="entry name" value="S-adenosyl-L-methionine-dependent methyltransferases"/>
    <property type="match status" value="1"/>
</dbReference>
<reference evidence="2 3" key="1">
    <citation type="submission" date="2015-01" db="EMBL/GenBank/DDBJ databases">
        <title>Genome Sequencing of Rickettsiales.</title>
        <authorList>
            <person name="Daugherty S.C."/>
            <person name="Su Q."/>
            <person name="Abolude K."/>
            <person name="Beier-Sexton M."/>
            <person name="Carlyon J.A."/>
            <person name="Carter R."/>
            <person name="Day N.P."/>
            <person name="Dumler S.J."/>
            <person name="Dyachenko V."/>
            <person name="Godinez A."/>
            <person name="Kurtti T.J."/>
            <person name="Lichay M."/>
            <person name="Mullins K.E."/>
            <person name="Ott S."/>
            <person name="Pappas-Brown V."/>
            <person name="Paris D.H."/>
            <person name="Patel P."/>
            <person name="Richards A.L."/>
            <person name="Sadzewicz L."/>
            <person name="Sears K."/>
            <person name="Seidman D."/>
            <person name="Sengamalay N."/>
            <person name="Stenos J."/>
            <person name="Tallon L.J."/>
            <person name="Vincent G."/>
            <person name="Fraser C.M."/>
            <person name="Munderloh U."/>
            <person name="Dunning-Hotopp J.C."/>
        </authorList>
    </citation>
    <scope>NUCLEOTIDE SEQUENCE [LARGE SCALE GENOMIC DNA]</scope>
    <source>
        <strain evidence="2 3">Pedreira</strain>
    </source>
</reference>
<protein>
    <submittedName>
        <fullName evidence="2">Methyltransferase domain protein</fullName>
    </submittedName>
</protein>
<gene>
    <name evidence="2" type="ORF">RFEPED_1696</name>
</gene>
<dbReference type="PATRIC" id="fig|1359196.3.peg.1642"/>
<feature type="domain" description="Methyltransferase" evidence="1">
    <location>
        <begin position="46"/>
        <end position="171"/>
    </location>
</feature>
<dbReference type="PANTHER" id="PTHR43861">
    <property type="entry name" value="TRANS-ACONITATE 2-METHYLTRANSFERASE-RELATED"/>
    <property type="match status" value="1"/>
</dbReference>
<sequence length="226" mass="25329">MTHDNNLKQNNSYILGVGEAGAKNLDLQHQMLKKNSIKQLEKAGLKEGTIIWDIGCGNGTMTEIMASRVGDSGQVYAVDISEQQIQIAKQRIKNAGFKNVTFIASDLYSLLNNNYSKADIVYSRLLLMHLKNPVEAIKLMSSLLKKEGVISLQESALNSALQKLNNQESNESFKRYYRLVITYGQINGVHYDIGNKLATICQNLNIFSKVEHYISSYDLMNIKTCS</sequence>